<comment type="caution">
    <text evidence="7">The sequence shown here is derived from an EMBL/GenBank/DDBJ whole genome shotgun (WGS) entry which is preliminary data.</text>
</comment>
<dbReference type="InterPro" id="IPR028798">
    <property type="entry name" value="TPC2"/>
</dbReference>
<evidence type="ECO:0000313" key="8">
    <source>
        <dbReference type="Proteomes" id="UP000324629"/>
    </source>
</evidence>
<dbReference type="GO" id="GO:0005765">
    <property type="term" value="C:lysosomal membrane"/>
    <property type="evidence" value="ECO:0007669"/>
    <property type="project" value="InterPro"/>
</dbReference>
<dbReference type="GO" id="GO:0075509">
    <property type="term" value="P:endocytosis involved in viral entry into host cell"/>
    <property type="evidence" value="ECO:0007669"/>
    <property type="project" value="TreeGrafter"/>
</dbReference>
<feature type="transmembrane region" description="Helical" evidence="5">
    <location>
        <begin position="610"/>
        <end position="630"/>
    </location>
</feature>
<name>A0A5J4NJF0_9TREM</name>
<evidence type="ECO:0000256" key="2">
    <source>
        <dbReference type="ARBA" id="ARBA00022692"/>
    </source>
</evidence>
<dbReference type="EMBL" id="QNGE01002364">
    <property type="protein sequence ID" value="KAA3675707.1"/>
    <property type="molecule type" value="Genomic_DNA"/>
</dbReference>
<feature type="transmembrane region" description="Helical" evidence="5">
    <location>
        <begin position="522"/>
        <end position="541"/>
    </location>
</feature>
<dbReference type="GO" id="GO:0019722">
    <property type="term" value="P:calcium-mediated signaling"/>
    <property type="evidence" value="ECO:0007669"/>
    <property type="project" value="TreeGrafter"/>
</dbReference>
<feature type="transmembrane region" description="Helical" evidence="5">
    <location>
        <begin position="183"/>
        <end position="207"/>
    </location>
</feature>
<dbReference type="Gene3D" id="1.20.120.350">
    <property type="entry name" value="Voltage-gated potassium channels. Chain C"/>
    <property type="match status" value="1"/>
</dbReference>
<evidence type="ECO:0000256" key="3">
    <source>
        <dbReference type="ARBA" id="ARBA00022989"/>
    </source>
</evidence>
<evidence type="ECO:0000313" key="7">
    <source>
        <dbReference type="EMBL" id="KAA3675707.1"/>
    </source>
</evidence>
<feature type="transmembrane region" description="Helical" evidence="5">
    <location>
        <begin position="354"/>
        <end position="377"/>
    </location>
</feature>
<dbReference type="GO" id="GO:0015280">
    <property type="term" value="F:ligand-gated sodium channel activity"/>
    <property type="evidence" value="ECO:0007669"/>
    <property type="project" value="TreeGrafter"/>
</dbReference>
<protein>
    <submittedName>
        <fullName evidence="7">Two pore calcium channel protein 2</fullName>
    </submittedName>
</protein>
<feature type="domain" description="Ion transport" evidence="6">
    <location>
        <begin position="484"/>
        <end position="637"/>
    </location>
</feature>
<feature type="transmembrane region" description="Helical" evidence="5">
    <location>
        <begin position="575"/>
        <end position="598"/>
    </location>
</feature>
<keyword evidence="3 5" id="KW-1133">Transmembrane helix</keyword>
<dbReference type="Gene3D" id="1.10.287.70">
    <property type="match status" value="1"/>
</dbReference>
<dbReference type="Pfam" id="PF00520">
    <property type="entry name" value="Ion_trans"/>
    <property type="match status" value="1"/>
</dbReference>
<dbReference type="Proteomes" id="UP000324629">
    <property type="component" value="Unassembled WGS sequence"/>
</dbReference>
<evidence type="ECO:0000256" key="1">
    <source>
        <dbReference type="ARBA" id="ARBA00004141"/>
    </source>
</evidence>
<dbReference type="PANTHER" id="PTHR46768:SF1">
    <property type="entry name" value="TWO PORE CHANNEL PROTEIN 2"/>
    <property type="match status" value="1"/>
</dbReference>
<feature type="transmembrane region" description="Helical" evidence="5">
    <location>
        <begin position="285"/>
        <end position="308"/>
    </location>
</feature>
<dbReference type="GO" id="GO:0022832">
    <property type="term" value="F:voltage-gated channel activity"/>
    <property type="evidence" value="ECO:0007669"/>
    <property type="project" value="InterPro"/>
</dbReference>
<proteinExistence type="predicted"/>
<dbReference type="PANTHER" id="PTHR46768">
    <property type="entry name" value="TWO PORE CALCIUM CHANNEL PROTEIN 2"/>
    <property type="match status" value="1"/>
</dbReference>
<feature type="non-terminal residue" evidence="7">
    <location>
        <position position="1"/>
    </location>
</feature>
<keyword evidence="8" id="KW-1185">Reference proteome</keyword>
<keyword evidence="2 5" id="KW-0812">Transmembrane</keyword>
<feature type="transmembrane region" description="Helical" evidence="5">
    <location>
        <begin position="329"/>
        <end position="348"/>
    </location>
</feature>
<keyword evidence="4 5" id="KW-0472">Membrane</keyword>
<evidence type="ECO:0000259" key="6">
    <source>
        <dbReference type="Pfam" id="PF00520"/>
    </source>
</evidence>
<gene>
    <name evidence="7" type="ORF">DEA37_0011879</name>
</gene>
<dbReference type="GO" id="GO:0097682">
    <property type="term" value="F:intracellularly phosphatidylinositol-3,5-bisphosphate-gated monatomic cation channel activity"/>
    <property type="evidence" value="ECO:0007669"/>
    <property type="project" value="TreeGrafter"/>
</dbReference>
<sequence>WHRFCSSVQLVSQRRTIWAKQRPKWCPDVICTDWYLFCIAFFNIDKSIYTTFPTSFVVLPDPSLFTTVLLHQQFTTDEEVAQLCSANVTEATQHPFPVALLAGVRLTGCLVFVLHSTTVQPRTECDRTGLVPGFLHFYVQFVGFDHNGQSSGCPLYFLRSNLTFLFLLSTSVILQEYIENRAVAIFSMVFLGVGLYVFMNILTAIVYSEFRGYLASSVQSRLTRRRVATRAAFEVLRFADKQSDVVTSDQVIKLIDSVRISRWKKEALRAESLLRPVRPGFARMFQAWVTSSSFARLSVAISLLNIVHLVIDMSERITTASSVSVQMRVINWCFVAFYLFEELSLLWAVGRKTFFSHLSNLFSLGTVVLLIVCYRYLHNLSRNNVHLCKVSCVCRRPVFHSAFVEYATSFSHVFQRFLLSKPVIYDYFFPDYTDCFCGIICAITKTSCSRCGFQIVKLIELGFLVAELNGRAIAFVDFSLWDLVRLTNILLLTRAIRVVHLFTWTELVAGVLKSLPRNLAPVLGILVSAYYTYALLGMNLFRGVIVFNPNVTQSEGFECGSYQQLNYWPINFDDFAASIFLLWCLMVVNNWYVIVVAYQRALSRWVHVYMISWWVITVVGLLSLVTAFVIETFVHRRDLYTKALEFANRPREVHIRNGVCSLSPVTESRTPTCITPHSSFHCVNKSGAVNSENFSATRLPVGFIERQISMLRIEPLAGSNQRLLSGLHASSLDGLFRSELREPCEAELLSQVYEHYRFRQLRERTQSHRYTEPLVLPDLT</sequence>
<evidence type="ECO:0000256" key="5">
    <source>
        <dbReference type="SAM" id="Phobius"/>
    </source>
</evidence>
<evidence type="ECO:0000256" key="4">
    <source>
        <dbReference type="ARBA" id="ARBA00023136"/>
    </source>
</evidence>
<reference evidence="7 8" key="1">
    <citation type="journal article" date="2019" name="Gigascience">
        <title>Whole-genome sequence of the oriental lung fluke Paragonimus westermani.</title>
        <authorList>
            <person name="Oey H."/>
            <person name="Zakrzewski M."/>
            <person name="Narain K."/>
            <person name="Devi K.R."/>
            <person name="Agatsuma T."/>
            <person name="Nawaratna S."/>
            <person name="Gobert G.N."/>
            <person name="Jones M.K."/>
            <person name="Ragan M.A."/>
            <person name="McManus D.P."/>
            <person name="Krause L."/>
        </authorList>
    </citation>
    <scope>NUCLEOTIDE SEQUENCE [LARGE SCALE GENOMIC DNA]</scope>
    <source>
        <strain evidence="7 8">IND2009</strain>
    </source>
</reference>
<dbReference type="AlphaFoldDB" id="A0A5J4NJF0"/>
<dbReference type="InterPro" id="IPR027359">
    <property type="entry name" value="Volt_channel_dom_sf"/>
</dbReference>
<organism evidence="7 8">
    <name type="scientific">Paragonimus westermani</name>
    <dbReference type="NCBI Taxonomy" id="34504"/>
    <lineage>
        <taxon>Eukaryota</taxon>
        <taxon>Metazoa</taxon>
        <taxon>Spiralia</taxon>
        <taxon>Lophotrochozoa</taxon>
        <taxon>Platyhelminthes</taxon>
        <taxon>Trematoda</taxon>
        <taxon>Digenea</taxon>
        <taxon>Plagiorchiida</taxon>
        <taxon>Troglotremata</taxon>
        <taxon>Troglotrematidae</taxon>
        <taxon>Paragonimus</taxon>
    </lineage>
</organism>
<dbReference type="InterPro" id="IPR005821">
    <property type="entry name" value="Ion_trans_dom"/>
</dbReference>
<comment type="subcellular location">
    <subcellularLocation>
        <location evidence="1">Membrane</location>
        <topology evidence="1">Multi-pass membrane protein</topology>
    </subcellularLocation>
</comment>
<accession>A0A5J4NJF0</accession>